<keyword evidence="6" id="KW-0411">Iron-sulfur</keyword>
<evidence type="ECO:0000256" key="5">
    <source>
        <dbReference type="ARBA" id="ARBA00023004"/>
    </source>
</evidence>
<evidence type="ECO:0000313" key="7">
    <source>
        <dbReference type="EMBL" id="GAJ09198.1"/>
    </source>
</evidence>
<protein>
    <submittedName>
        <fullName evidence="7">Uncharacterized protein</fullName>
    </submittedName>
</protein>
<evidence type="ECO:0000256" key="4">
    <source>
        <dbReference type="ARBA" id="ARBA00022982"/>
    </source>
</evidence>
<dbReference type="AlphaFoldDB" id="X1TV21"/>
<dbReference type="PANTHER" id="PTHR43551:SF1">
    <property type="entry name" value="HETERODISULFIDE REDUCTASE"/>
    <property type="match status" value="1"/>
</dbReference>
<accession>X1TV21</accession>
<evidence type="ECO:0000256" key="2">
    <source>
        <dbReference type="ARBA" id="ARBA00022485"/>
    </source>
</evidence>
<keyword evidence="5" id="KW-0408">Iron</keyword>
<keyword evidence="4" id="KW-0249">Electron transport</keyword>
<comment type="caution">
    <text evidence="7">The sequence shown here is derived from an EMBL/GenBank/DDBJ whole genome shotgun (WGS) entry which is preliminary data.</text>
</comment>
<evidence type="ECO:0000256" key="1">
    <source>
        <dbReference type="ARBA" id="ARBA00022448"/>
    </source>
</evidence>
<name>X1TV21_9ZZZZ</name>
<keyword evidence="1" id="KW-0813">Transport</keyword>
<dbReference type="GO" id="GO:0051539">
    <property type="term" value="F:4 iron, 4 sulfur cluster binding"/>
    <property type="evidence" value="ECO:0007669"/>
    <property type="project" value="UniProtKB-KW"/>
</dbReference>
<dbReference type="PANTHER" id="PTHR43551">
    <property type="entry name" value="FUMARATE REDUCTASE IRON-SULFUR SUBUNIT"/>
    <property type="match status" value="1"/>
</dbReference>
<evidence type="ECO:0000256" key="3">
    <source>
        <dbReference type="ARBA" id="ARBA00022723"/>
    </source>
</evidence>
<proteinExistence type="predicted"/>
<sequence length="232" mass="25672">MGVDNALISRELRKLFSQELGWAPKELHEKGTVLQLAVGSATGLRPNVAIDNLKFLDEEFTEATGIEVSTPWDKEGADILLIHSAGDIISFPESPIAFTILCNAAGLSWTLSSEIPGYDGINYGVFYDDVQLAKVATRHAQIARKLKVKKMVMGECGHQHKALMTVADRLLTGDLNIPRENVMTFLENLVFSGKIKLDPSKNDFPVTLHDPCNLVRSLGVVEPQRRILRYLC</sequence>
<dbReference type="EMBL" id="BARW01028097">
    <property type="protein sequence ID" value="GAJ09198.1"/>
    <property type="molecule type" value="Genomic_DNA"/>
</dbReference>
<keyword evidence="3" id="KW-0479">Metal-binding</keyword>
<evidence type="ECO:0000256" key="6">
    <source>
        <dbReference type="ARBA" id="ARBA00023014"/>
    </source>
</evidence>
<organism evidence="7">
    <name type="scientific">marine sediment metagenome</name>
    <dbReference type="NCBI Taxonomy" id="412755"/>
    <lineage>
        <taxon>unclassified sequences</taxon>
        <taxon>metagenomes</taxon>
        <taxon>ecological metagenomes</taxon>
    </lineage>
</organism>
<dbReference type="GO" id="GO:0046872">
    <property type="term" value="F:metal ion binding"/>
    <property type="evidence" value="ECO:0007669"/>
    <property type="project" value="UniProtKB-KW"/>
</dbReference>
<gene>
    <name evidence="7" type="ORF">S12H4_45440</name>
</gene>
<feature type="non-terminal residue" evidence="7">
    <location>
        <position position="232"/>
    </location>
</feature>
<keyword evidence="2" id="KW-0004">4Fe-4S</keyword>
<reference evidence="7" key="1">
    <citation type="journal article" date="2014" name="Front. Microbiol.">
        <title>High frequency of phylogenetically diverse reductive dehalogenase-homologous genes in deep subseafloor sedimentary metagenomes.</title>
        <authorList>
            <person name="Kawai M."/>
            <person name="Futagami T."/>
            <person name="Toyoda A."/>
            <person name="Takaki Y."/>
            <person name="Nishi S."/>
            <person name="Hori S."/>
            <person name="Arai W."/>
            <person name="Tsubouchi T."/>
            <person name="Morono Y."/>
            <person name="Uchiyama I."/>
            <person name="Ito T."/>
            <person name="Fujiyama A."/>
            <person name="Inagaki F."/>
            <person name="Takami H."/>
        </authorList>
    </citation>
    <scope>NUCLEOTIDE SEQUENCE</scope>
    <source>
        <strain evidence="7">Expedition CK06-06</strain>
    </source>
</reference>